<evidence type="ECO:0000259" key="12">
    <source>
        <dbReference type="Pfam" id="PF17766"/>
    </source>
</evidence>
<feature type="signal peptide" evidence="9">
    <location>
        <begin position="1"/>
        <end position="31"/>
    </location>
</feature>
<keyword evidence="3 9" id="KW-0732">Signal</keyword>
<evidence type="ECO:0000256" key="4">
    <source>
        <dbReference type="ARBA" id="ARBA00022801"/>
    </source>
</evidence>
<evidence type="ECO:0000313" key="14">
    <source>
        <dbReference type="RefSeq" id="XP_021280247.1"/>
    </source>
</evidence>
<feature type="domain" description="Inhibitor I9" evidence="11">
    <location>
        <begin position="39"/>
        <end position="116"/>
    </location>
</feature>
<evidence type="ECO:0000313" key="13">
    <source>
        <dbReference type="Proteomes" id="UP000504621"/>
    </source>
</evidence>
<name>A0A6J0ZZI1_9ROSI</name>
<dbReference type="Pfam" id="PF05922">
    <property type="entry name" value="Inhibitor_I9"/>
    <property type="match status" value="1"/>
</dbReference>
<dbReference type="Gene3D" id="3.50.30.30">
    <property type="match status" value="1"/>
</dbReference>
<accession>A0A6J0ZZI1</accession>
<dbReference type="Proteomes" id="UP000504621">
    <property type="component" value="Unplaced"/>
</dbReference>
<feature type="domain" description="Peptidase S8/S53" evidence="10">
    <location>
        <begin position="138"/>
        <end position="588"/>
    </location>
</feature>
<feature type="chain" id="PRO_5026837820" evidence="9">
    <location>
        <begin position="32"/>
        <end position="750"/>
    </location>
</feature>
<sequence>MARMTFLCSALTCQLLLLLVLILIILNVVASGDETKNFYIVYLGGSPLSKDSAVQKHIGLLTYVKGSEHDAKESMIYSYTKTFNAFAAKLSKDEADMLQEMDEVVSVFPNRYHKLHTTRSWDFIGLPLTARRNLKMERNIVVGLLDTGITPTSESFKGDGFGPPPSKWKGTCGHFANFSGCNNKIVGAKYFKLDGNADPADILSPIDVDGHGTHTSSTLAGNLVPNASLYGLAKGTARGAVPSARIAIYKVCWASSGCADLDILAAFNDAASDGVDVISISIGGATQDFVTDSISVGAFHALKKGVITVASAGNEGPSLGSLSNYSPWLLTVAASGIDRQFASTVKLGNGRSISGIGINAFEPKEKLYPIVSGADVPVNSQSKEDARFCYDNTLDPGKVKGRLVYCILGQWGADSVVKGIGGIGTIIASEQYLDTAQIFMAPATMVNGTVGETIDKYIHSTRSPSAVIYRSHEIKISAPFVASFSSRGPNPGSQHLLKPDIAAPGVDILAAYTLLKSLTGLKGDTQHSKFTLMSGTSMACPHVAGVAAYVKSFHPTWSAAAIKSAIMTTAKPMSRRVNNDAEFAYGAGQLNPTRALNPGLVYDMDEMSYIQFLCHEGFSGSSIAHLVGAKSFNCSTLLPGFGYDALNYPSMQLTMKRGQPQTIGVFHRRVTNVGPPSVYNATIKAPQGVEITIRPMCLFFTRPLQKRSFKVVVKAKPVASTTFSMLSASLVWKSTRHTVRSPIVIYSLQD</sequence>
<dbReference type="Pfam" id="PF17766">
    <property type="entry name" value="fn3_6"/>
    <property type="match status" value="1"/>
</dbReference>
<dbReference type="InterPro" id="IPR045051">
    <property type="entry name" value="SBT"/>
</dbReference>
<dbReference type="CDD" id="cd04852">
    <property type="entry name" value="Peptidases_S8_3"/>
    <property type="match status" value="1"/>
</dbReference>
<protein>
    <submittedName>
        <fullName evidence="14">Subtilisin-like protease SBT4.14</fullName>
    </submittedName>
</protein>
<keyword evidence="6" id="KW-0325">Glycoprotein</keyword>
<keyword evidence="4 8" id="KW-0378">Hydrolase</keyword>
<evidence type="ECO:0000256" key="1">
    <source>
        <dbReference type="ARBA" id="ARBA00011073"/>
    </source>
</evidence>
<feature type="active site" description="Charge relay system" evidence="7 8">
    <location>
        <position position="211"/>
    </location>
</feature>
<evidence type="ECO:0000256" key="5">
    <source>
        <dbReference type="ARBA" id="ARBA00022825"/>
    </source>
</evidence>
<dbReference type="AlphaFoldDB" id="A0A6J0ZZI1"/>
<proteinExistence type="inferred from homology"/>
<dbReference type="InterPro" id="IPR034197">
    <property type="entry name" value="Peptidases_S8_3"/>
</dbReference>
<gene>
    <name evidence="14" type="primary">LOC110413663</name>
</gene>
<dbReference type="InterPro" id="IPR036852">
    <property type="entry name" value="Peptidase_S8/S53_dom_sf"/>
</dbReference>
<dbReference type="SUPFAM" id="SSF52743">
    <property type="entry name" value="Subtilisin-like"/>
    <property type="match status" value="1"/>
</dbReference>
<dbReference type="CDD" id="cd02120">
    <property type="entry name" value="PA_subtilisin_like"/>
    <property type="match status" value="1"/>
</dbReference>
<evidence type="ECO:0000256" key="2">
    <source>
        <dbReference type="ARBA" id="ARBA00022670"/>
    </source>
</evidence>
<evidence type="ECO:0000259" key="10">
    <source>
        <dbReference type="Pfam" id="PF00082"/>
    </source>
</evidence>
<dbReference type="InterPro" id="IPR023828">
    <property type="entry name" value="Peptidase_S8_Ser-AS"/>
</dbReference>
<dbReference type="InterPro" id="IPR010259">
    <property type="entry name" value="S8pro/Inhibitor_I9"/>
</dbReference>
<dbReference type="Gene3D" id="2.60.40.2310">
    <property type="match status" value="1"/>
</dbReference>
<dbReference type="GO" id="GO:0006508">
    <property type="term" value="P:proteolysis"/>
    <property type="evidence" value="ECO:0007669"/>
    <property type="project" value="UniProtKB-KW"/>
</dbReference>
<evidence type="ECO:0000256" key="3">
    <source>
        <dbReference type="ARBA" id="ARBA00022729"/>
    </source>
</evidence>
<feature type="active site" description="Charge relay system" evidence="7 8">
    <location>
        <position position="146"/>
    </location>
</feature>
<dbReference type="PROSITE" id="PS00138">
    <property type="entry name" value="SUBTILASE_SER"/>
    <property type="match status" value="1"/>
</dbReference>
<keyword evidence="5 8" id="KW-0720">Serine protease</keyword>
<dbReference type="GO" id="GO:0004252">
    <property type="term" value="F:serine-type endopeptidase activity"/>
    <property type="evidence" value="ECO:0007669"/>
    <property type="project" value="UniProtKB-UniRule"/>
</dbReference>
<evidence type="ECO:0000256" key="6">
    <source>
        <dbReference type="ARBA" id="ARBA00023180"/>
    </source>
</evidence>
<evidence type="ECO:0000256" key="9">
    <source>
        <dbReference type="SAM" id="SignalP"/>
    </source>
</evidence>
<dbReference type="FunFam" id="3.30.70.80:FF:000002">
    <property type="entry name" value="Subtilisin-like protease SBT5.3"/>
    <property type="match status" value="1"/>
</dbReference>
<dbReference type="Gene3D" id="3.30.70.80">
    <property type="entry name" value="Peptidase S8 propeptide/proteinase inhibitor I9"/>
    <property type="match status" value="1"/>
</dbReference>
<dbReference type="InterPro" id="IPR037045">
    <property type="entry name" value="S8pro/Inhibitor_I9_sf"/>
</dbReference>
<feature type="active site" description="Charge relay system" evidence="7 8">
    <location>
        <position position="537"/>
    </location>
</feature>
<comment type="similarity">
    <text evidence="1 8">Belongs to the peptidase S8 family.</text>
</comment>
<organism evidence="13 14">
    <name type="scientific">Herrania umbratica</name>
    <dbReference type="NCBI Taxonomy" id="108875"/>
    <lineage>
        <taxon>Eukaryota</taxon>
        <taxon>Viridiplantae</taxon>
        <taxon>Streptophyta</taxon>
        <taxon>Embryophyta</taxon>
        <taxon>Tracheophyta</taxon>
        <taxon>Spermatophyta</taxon>
        <taxon>Magnoliopsida</taxon>
        <taxon>eudicotyledons</taxon>
        <taxon>Gunneridae</taxon>
        <taxon>Pentapetalae</taxon>
        <taxon>rosids</taxon>
        <taxon>malvids</taxon>
        <taxon>Malvales</taxon>
        <taxon>Malvaceae</taxon>
        <taxon>Byttnerioideae</taxon>
        <taxon>Herrania</taxon>
    </lineage>
</organism>
<keyword evidence="2 8" id="KW-0645">Protease</keyword>
<dbReference type="OrthoDB" id="206201at2759"/>
<dbReference type="Gene3D" id="3.40.50.200">
    <property type="entry name" value="Peptidase S8/S53 domain"/>
    <property type="match status" value="1"/>
</dbReference>
<dbReference type="FunFam" id="3.40.50.200:FF:000006">
    <property type="entry name" value="Subtilisin-like protease SBT1.5"/>
    <property type="match status" value="1"/>
</dbReference>
<feature type="domain" description="Subtilisin-like protease fibronectin type-III" evidence="12">
    <location>
        <begin position="646"/>
        <end position="745"/>
    </location>
</feature>
<dbReference type="PANTHER" id="PTHR10795">
    <property type="entry name" value="PROPROTEIN CONVERTASE SUBTILISIN/KEXIN"/>
    <property type="match status" value="1"/>
</dbReference>
<dbReference type="RefSeq" id="XP_021280247.1">
    <property type="nucleotide sequence ID" value="XM_021424572.1"/>
</dbReference>
<dbReference type="InterPro" id="IPR041469">
    <property type="entry name" value="Subtilisin-like_FN3"/>
</dbReference>
<dbReference type="PROSITE" id="PS51892">
    <property type="entry name" value="SUBTILASE"/>
    <property type="match status" value="1"/>
</dbReference>
<dbReference type="Pfam" id="PF00082">
    <property type="entry name" value="Peptidase_S8"/>
    <property type="match status" value="1"/>
</dbReference>
<keyword evidence="13" id="KW-1185">Reference proteome</keyword>
<evidence type="ECO:0000259" key="11">
    <source>
        <dbReference type="Pfam" id="PF05922"/>
    </source>
</evidence>
<dbReference type="InterPro" id="IPR000209">
    <property type="entry name" value="Peptidase_S8/S53_dom"/>
</dbReference>
<evidence type="ECO:0000256" key="8">
    <source>
        <dbReference type="PROSITE-ProRule" id="PRU01240"/>
    </source>
</evidence>
<reference evidence="14" key="1">
    <citation type="submission" date="2025-08" db="UniProtKB">
        <authorList>
            <consortium name="RefSeq"/>
        </authorList>
    </citation>
    <scope>IDENTIFICATION</scope>
    <source>
        <tissue evidence="14">Leaf</tissue>
    </source>
</reference>
<dbReference type="GeneID" id="110413663"/>
<evidence type="ECO:0000256" key="7">
    <source>
        <dbReference type="PIRSR" id="PIRSR615500-1"/>
    </source>
</evidence>
<dbReference type="InterPro" id="IPR015500">
    <property type="entry name" value="Peptidase_S8_subtilisin-rel"/>
</dbReference>
<dbReference type="PRINTS" id="PR00723">
    <property type="entry name" value="SUBTILISIN"/>
</dbReference>